<dbReference type="InterPro" id="IPR041700">
    <property type="entry name" value="OMP_b-brl_3"/>
</dbReference>
<evidence type="ECO:0000259" key="4">
    <source>
        <dbReference type="Pfam" id="PF14905"/>
    </source>
</evidence>
<feature type="domain" description="Outer membrane protein beta-barrel" evidence="4">
    <location>
        <begin position="386"/>
        <end position="788"/>
    </location>
</feature>
<dbReference type="SUPFAM" id="SSF49464">
    <property type="entry name" value="Carboxypeptidase regulatory domain-like"/>
    <property type="match status" value="1"/>
</dbReference>
<evidence type="ECO:0000313" key="6">
    <source>
        <dbReference type="Proteomes" id="UP001560573"/>
    </source>
</evidence>
<dbReference type="EMBL" id="JAULBC010000002">
    <property type="protein sequence ID" value="MEX6687488.1"/>
    <property type="molecule type" value="Genomic_DNA"/>
</dbReference>
<dbReference type="Gene3D" id="2.40.170.20">
    <property type="entry name" value="TonB-dependent receptor, beta-barrel domain"/>
    <property type="match status" value="1"/>
</dbReference>
<name>A0ABV3ZCA6_9BACT</name>
<keyword evidence="6" id="KW-1185">Reference proteome</keyword>
<reference evidence="5 6" key="1">
    <citation type="submission" date="2023-07" db="EMBL/GenBank/DDBJ databases">
        <authorList>
            <person name="Lian W.-H."/>
        </authorList>
    </citation>
    <scope>NUCLEOTIDE SEQUENCE [LARGE SCALE GENOMIC DNA]</scope>
    <source>
        <strain evidence="5 6">SYSU DXS3180</strain>
    </source>
</reference>
<evidence type="ECO:0000256" key="2">
    <source>
        <dbReference type="ARBA" id="ARBA00023136"/>
    </source>
</evidence>
<dbReference type="PANTHER" id="PTHR40980:SF4">
    <property type="entry name" value="TONB-DEPENDENT RECEPTOR-LIKE BETA-BARREL DOMAIN-CONTAINING PROTEIN"/>
    <property type="match status" value="1"/>
</dbReference>
<accession>A0ABV3ZCA6</accession>
<protein>
    <submittedName>
        <fullName evidence="5">Outer membrane beta-barrel family protein</fullName>
    </submittedName>
</protein>
<organism evidence="5 6">
    <name type="scientific">Danxiaibacter flavus</name>
    <dbReference type="NCBI Taxonomy" id="3049108"/>
    <lineage>
        <taxon>Bacteria</taxon>
        <taxon>Pseudomonadati</taxon>
        <taxon>Bacteroidota</taxon>
        <taxon>Chitinophagia</taxon>
        <taxon>Chitinophagales</taxon>
        <taxon>Chitinophagaceae</taxon>
        <taxon>Danxiaibacter</taxon>
    </lineage>
</organism>
<evidence type="ECO:0000313" key="5">
    <source>
        <dbReference type="EMBL" id="MEX6687488.1"/>
    </source>
</evidence>
<dbReference type="PANTHER" id="PTHR40980">
    <property type="entry name" value="PLUG DOMAIN-CONTAINING PROTEIN"/>
    <property type="match status" value="1"/>
</dbReference>
<dbReference type="Pfam" id="PF13620">
    <property type="entry name" value="CarboxypepD_reg"/>
    <property type="match status" value="1"/>
</dbReference>
<sequence length="817" mass="91502">MKKTPVLPKRLTTLLFVVLHFFVASVSFSQAIKGTVVDSVSKPMPRANVLLLKAKDSSLVKAIMCDEKGTYFFENIAEGNYLIVSNFVNYKEAYSHPFVVNKTNPKISVLPIILKEQTTALKEVAVSVKKPLLEQKIDRLVINVASSITSAGNTALEVLERSPGVIVDHQNNSIAMNGKSGVVLMINGKISRAPVSAVMQLLESMPSGNIEKIELITTPPANLDAEGNAGYINIVLKENNNVGTNGSFSGTIGYGKGLVTQAAVNVNHRKGKINLYGDLSYSRVRKPLPIDAYSIISNGGIETKTTFTTDRMETIPNVNGRAGIDIELSKKTMLGILFSGYNNKYQQTEHNISSITKNGALDTTIHHYNNEINHWYSLTGNINLQHNFNETDKLVFNVDYMYYKNNQPVNYQSVYYDGNSHYVYEEYFRSGKKTPMSFWIFAVDYSKKIGKKLSLDAGLKETISMFDNDISFDRLIQNEWVRDDSLSAKYTLKENYSAAYTSLNAKLGKRTEAKLGLRYEYTNSNLGTVEQKDIVDRHYGNLFPSFFITHKINDNNSVDFSYSRRITRPTFADLAPFTYYANANTLITGNPALQPAISDNFKAGYTFKSYLLSVSYSKEDNSIARFQPHSDSSTNKLILSAENLNNEKTVSVILSLPFNVTKWWVMQMSITGLWQQVNATYKGSPVSVKQMNYNINGSQRFTLPKDFSIELSGYYQSKFLAGIYEVSGLGSLDVGIKKKLRGRGGAFTLNAMNILNTSRFKAQVNIPEHNLVTAFKINFSQPTLKLTYTRNFGNEKLKATRNYSTSAEEVNQRTQRN</sequence>
<dbReference type="InterPro" id="IPR008969">
    <property type="entry name" value="CarboxyPept-like_regulatory"/>
</dbReference>
<proteinExistence type="predicted"/>
<evidence type="ECO:0000256" key="1">
    <source>
        <dbReference type="ARBA" id="ARBA00004442"/>
    </source>
</evidence>
<evidence type="ECO:0000256" key="3">
    <source>
        <dbReference type="ARBA" id="ARBA00023237"/>
    </source>
</evidence>
<dbReference type="InterPro" id="IPR036942">
    <property type="entry name" value="Beta-barrel_TonB_sf"/>
</dbReference>
<dbReference type="Proteomes" id="UP001560573">
    <property type="component" value="Unassembled WGS sequence"/>
</dbReference>
<dbReference type="RefSeq" id="WP_369328893.1">
    <property type="nucleotide sequence ID" value="NZ_JAULBC010000002.1"/>
</dbReference>
<comment type="caution">
    <text evidence="5">The sequence shown here is derived from an EMBL/GenBank/DDBJ whole genome shotgun (WGS) entry which is preliminary data.</text>
</comment>
<keyword evidence="2" id="KW-0472">Membrane</keyword>
<dbReference type="SUPFAM" id="SSF56935">
    <property type="entry name" value="Porins"/>
    <property type="match status" value="1"/>
</dbReference>
<dbReference type="Gene3D" id="2.60.40.1120">
    <property type="entry name" value="Carboxypeptidase-like, regulatory domain"/>
    <property type="match status" value="1"/>
</dbReference>
<gene>
    <name evidence="5" type="ORF">QTN47_08305</name>
</gene>
<keyword evidence="3" id="KW-0998">Cell outer membrane</keyword>
<dbReference type="Pfam" id="PF14905">
    <property type="entry name" value="OMP_b-brl_3"/>
    <property type="match status" value="1"/>
</dbReference>
<comment type="subcellular location">
    <subcellularLocation>
        <location evidence="1">Cell outer membrane</location>
    </subcellularLocation>
</comment>